<comment type="caution">
    <text evidence="2">The sequence shown here is derived from an EMBL/GenBank/DDBJ whole genome shotgun (WGS) entry which is preliminary data.</text>
</comment>
<accession>A0A1F5NAZ0</accession>
<dbReference type="AlphaFoldDB" id="A0A1F5NAZ0"/>
<evidence type="ECO:0000313" key="3">
    <source>
        <dbReference type="Proteomes" id="UP000176547"/>
    </source>
</evidence>
<evidence type="ECO:0000313" key="2">
    <source>
        <dbReference type="EMBL" id="OGE74805.1"/>
    </source>
</evidence>
<dbReference type="EMBL" id="MFEG01000043">
    <property type="protein sequence ID" value="OGE74805.1"/>
    <property type="molecule type" value="Genomic_DNA"/>
</dbReference>
<proteinExistence type="predicted"/>
<name>A0A1F5NAZ0_9BACT</name>
<sequence>MNLQIGISKKTALLLGILGIILVVGALFFLAQVKPIVRGIVFLTGFIVLYLVIVAAINRFVFSIFFWISIFRIRD</sequence>
<protein>
    <submittedName>
        <fullName evidence="2">Uncharacterized protein</fullName>
    </submittedName>
</protein>
<feature type="transmembrane region" description="Helical" evidence="1">
    <location>
        <begin position="12"/>
        <end position="33"/>
    </location>
</feature>
<gene>
    <name evidence="2" type="ORF">A3K06_00100</name>
</gene>
<evidence type="ECO:0000256" key="1">
    <source>
        <dbReference type="SAM" id="Phobius"/>
    </source>
</evidence>
<keyword evidence="1" id="KW-1133">Transmembrane helix</keyword>
<feature type="transmembrane region" description="Helical" evidence="1">
    <location>
        <begin position="39"/>
        <end position="68"/>
    </location>
</feature>
<reference evidence="2 3" key="1">
    <citation type="journal article" date="2016" name="Nat. Commun.">
        <title>Thousands of microbial genomes shed light on interconnected biogeochemical processes in an aquifer system.</title>
        <authorList>
            <person name="Anantharaman K."/>
            <person name="Brown C.T."/>
            <person name="Hug L.A."/>
            <person name="Sharon I."/>
            <person name="Castelle C.J."/>
            <person name="Probst A.J."/>
            <person name="Thomas B.C."/>
            <person name="Singh A."/>
            <person name="Wilkins M.J."/>
            <person name="Karaoz U."/>
            <person name="Brodie E.L."/>
            <person name="Williams K.H."/>
            <person name="Hubbard S.S."/>
            <person name="Banfield J.F."/>
        </authorList>
    </citation>
    <scope>NUCLEOTIDE SEQUENCE [LARGE SCALE GENOMIC DNA]</scope>
</reference>
<dbReference type="Proteomes" id="UP000176547">
    <property type="component" value="Unassembled WGS sequence"/>
</dbReference>
<keyword evidence="1" id="KW-0812">Transmembrane</keyword>
<organism evidence="2 3">
    <name type="scientific">Candidatus Doudnabacteria bacterium RIFCSPHIGHO2_01_52_17</name>
    <dbReference type="NCBI Taxonomy" id="1817820"/>
    <lineage>
        <taxon>Bacteria</taxon>
        <taxon>Candidatus Doudnaibacteriota</taxon>
    </lineage>
</organism>
<keyword evidence="1" id="KW-0472">Membrane</keyword>